<evidence type="ECO:0000256" key="7">
    <source>
        <dbReference type="ARBA" id="ARBA00022958"/>
    </source>
</evidence>
<keyword evidence="6 11" id="KW-0067">ATP-binding</keyword>
<proteinExistence type="inferred from homology"/>
<dbReference type="GO" id="GO:0005886">
    <property type="term" value="C:plasma membrane"/>
    <property type="evidence" value="ECO:0007669"/>
    <property type="project" value="UniProtKB-SubCell"/>
</dbReference>
<dbReference type="EMBL" id="SGBD01000003">
    <property type="protein sequence ID" value="RZD14288.1"/>
    <property type="molecule type" value="Genomic_DNA"/>
</dbReference>
<dbReference type="GO" id="GO:0008556">
    <property type="term" value="F:P-type potassium transmembrane transporter activity"/>
    <property type="evidence" value="ECO:0007669"/>
    <property type="project" value="InterPro"/>
</dbReference>
<comment type="function">
    <text evidence="11">Part of the high-affinity ATP-driven potassium transport (or Kdp) system, which catalyzes the hydrolysis of ATP coupled with the electrogenic transport of potassium into the cytoplasm. This subunit acts as a catalytic chaperone that increases the ATP-binding affinity of the ATP-hydrolyzing subunit KdpB by the formation of a transient KdpB/KdpC/ATP ternary complex.</text>
</comment>
<evidence type="ECO:0000256" key="9">
    <source>
        <dbReference type="ARBA" id="ARBA00023065"/>
    </source>
</evidence>
<dbReference type="InterPro" id="IPR003820">
    <property type="entry name" value="KdpC"/>
</dbReference>
<evidence type="ECO:0000313" key="13">
    <source>
        <dbReference type="Proteomes" id="UP000320813"/>
    </source>
</evidence>
<keyword evidence="7 11" id="KW-0630">Potassium</keyword>
<evidence type="ECO:0000256" key="8">
    <source>
        <dbReference type="ARBA" id="ARBA00022989"/>
    </source>
</evidence>
<name>A0A519BAQ7_9DELT</name>
<accession>A0A519BAQ7</accession>
<dbReference type="PANTHER" id="PTHR30042:SF2">
    <property type="entry name" value="POTASSIUM-TRANSPORTING ATPASE KDPC SUBUNIT"/>
    <property type="match status" value="1"/>
</dbReference>
<dbReference type="PIRSF" id="PIRSF001296">
    <property type="entry name" value="K_ATPase_KdpC"/>
    <property type="match status" value="1"/>
</dbReference>
<evidence type="ECO:0000256" key="3">
    <source>
        <dbReference type="ARBA" id="ARBA00022538"/>
    </source>
</evidence>
<feature type="transmembrane region" description="Helical" evidence="11">
    <location>
        <begin position="12"/>
        <end position="35"/>
    </location>
</feature>
<keyword evidence="3 11" id="KW-0633">Potassium transport</keyword>
<organism evidence="12 13">
    <name type="scientific">Candidatus Acidulodesulfobacterium ferriphilum</name>
    <dbReference type="NCBI Taxonomy" id="2597223"/>
    <lineage>
        <taxon>Bacteria</taxon>
        <taxon>Deltaproteobacteria</taxon>
        <taxon>Candidatus Acidulodesulfobacterales</taxon>
        <taxon>Candidatus Acidulodesulfobacterium</taxon>
    </lineage>
</organism>
<comment type="subunit">
    <text evidence="11">The system is composed of three essential subunits: KdpA, KdpB and KdpC.</text>
</comment>
<evidence type="ECO:0000256" key="4">
    <source>
        <dbReference type="ARBA" id="ARBA00022692"/>
    </source>
</evidence>
<evidence type="ECO:0000256" key="11">
    <source>
        <dbReference type="HAMAP-Rule" id="MF_00276"/>
    </source>
</evidence>
<keyword evidence="8 11" id="KW-1133">Transmembrane helix</keyword>
<keyword evidence="1 11" id="KW-0813">Transport</keyword>
<keyword evidence="4 11" id="KW-0812">Transmembrane</keyword>
<dbReference type="GO" id="GO:0005524">
    <property type="term" value="F:ATP binding"/>
    <property type="evidence" value="ECO:0007669"/>
    <property type="project" value="UniProtKB-UniRule"/>
</dbReference>
<comment type="similarity">
    <text evidence="11">Belongs to the KdpC family.</text>
</comment>
<evidence type="ECO:0000256" key="2">
    <source>
        <dbReference type="ARBA" id="ARBA00022475"/>
    </source>
</evidence>
<evidence type="ECO:0000313" key="12">
    <source>
        <dbReference type="EMBL" id="RZD14288.1"/>
    </source>
</evidence>
<comment type="caution">
    <text evidence="12">The sequence shown here is derived from an EMBL/GenBank/DDBJ whole genome shotgun (WGS) entry which is preliminary data.</text>
</comment>
<keyword evidence="5 11" id="KW-0547">Nucleotide-binding</keyword>
<sequence>MLNDFLKSIKLAVWLFILCSVVYTFFIWGIGKIFFPFQAGGSIIYKNSKPIGSLLIGEKFNSPYLFNSRPSSAGIGYQADASSASNYGPTNKDYIDAVKKRIKRFLSENPTVKKGEIPVDLVTGSGSGLDPFISVLGALTQITRISKLTGINRNRLRELVESNISYRDFGIFGTPGVNTVKLNLKLASLLKSVNPKIYDKVFRGLVNTGNKN</sequence>
<evidence type="ECO:0000256" key="10">
    <source>
        <dbReference type="ARBA" id="ARBA00023136"/>
    </source>
</evidence>
<dbReference type="AlphaFoldDB" id="A0A519BAQ7"/>
<evidence type="ECO:0000256" key="1">
    <source>
        <dbReference type="ARBA" id="ARBA00022448"/>
    </source>
</evidence>
<evidence type="ECO:0000256" key="6">
    <source>
        <dbReference type="ARBA" id="ARBA00022840"/>
    </source>
</evidence>
<dbReference type="HAMAP" id="MF_00276">
    <property type="entry name" value="KdpC"/>
    <property type="match status" value="1"/>
</dbReference>
<reference evidence="12 13" key="1">
    <citation type="submission" date="2019-01" db="EMBL/GenBank/DDBJ databases">
        <title>Insights into ecological role of a new deltaproteobacterial order Candidatus Sinidesulfobacterales (Sva0485) by metagenomics and metatranscriptomics.</title>
        <authorList>
            <person name="Tan S."/>
            <person name="Liu J."/>
            <person name="Fang Y."/>
            <person name="Hedlund B.P."/>
            <person name="Lian Z.H."/>
            <person name="Huang L.Y."/>
            <person name="Li J.T."/>
            <person name="Huang L.N."/>
            <person name="Li W.J."/>
            <person name="Jiang H.C."/>
            <person name="Dong H.L."/>
            <person name="Shu W.S."/>
        </authorList>
    </citation>
    <scope>NUCLEOTIDE SEQUENCE [LARGE SCALE GENOMIC DNA]</scope>
    <source>
        <strain evidence="12">AP3</strain>
    </source>
</reference>
<gene>
    <name evidence="11" type="primary">kdpC</name>
    <name evidence="12" type="ORF">EVJ47_06370</name>
</gene>
<dbReference type="Pfam" id="PF02669">
    <property type="entry name" value="KdpC"/>
    <property type="match status" value="1"/>
</dbReference>
<dbReference type="Proteomes" id="UP000320813">
    <property type="component" value="Unassembled WGS sequence"/>
</dbReference>
<protein>
    <recommendedName>
        <fullName evidence="11">Potassium-transporting ATPase KdpC subunit</fullName>
    </recommendedName>
    <alternativeName>
        <fullName evidence="11">ATP phosphohydrolase [potassium-transporting] C chain</fullName>
    </alternativeName>
    <alternativeName>
        <fullName evidence="11">Potassium-binding and translocating subunit C</fullName>
    </alternativeName>
    <alternativeName>
        <fullName evidence="11">Potassium-translocating ATPase C chain</fullName>
    </alternativeName>
</protein>
<evidence type="ECO:0000256" key="5">
    <source>
        <dbReference type="ARBA" id="ARBA00022741"/>
    </source>
</evidence>
<keyword evidence="2 11" id="KW-1003">Cell membrane</keyword>
<keyword evidence="9 11" id="KW-0406">Ion transport</keyword>
<keyword evidence="10 11" id="KW-0472">Membrane</keyword>
<dbReference type="PANTHER" id="PTHR30042">
    <property type="entry name" value="POTASSIUM-TRANSPORTING ATPASE C CHAIN"/>
    <property type="match status" value="1"/>
</dbReference>
<comment type="subcellular location">
    <subcellularLocation>
        <location evidence="11">Cell membrane</location>
        <topology evidence="11">Single-pass membrane protein</topology>
    </subcellularLocation>
</comment>